<keyword evidence="1" id="KW-0472">Membrane</keyword>
<evidence type="ECO:0000313" key="3">
    <source>
        <dbReference type="Proteomes" id="UP001418222"/>
    </source>
</evidence>
<proteinExistence type="predicted"/>
<accession>A0AAP0G676</accession>
<dbReference type="Proteomes" id="UP001418222">
    <property type="component" value="Unassembled WGS sequence"/>
</dbReference>
<comment type="caution">
    <text evidence="2">The sequence shown here is derived from an EMBL/GenBank/DDBJ whole genome shotgun (WGS) entry which is preliminary data.</text>
</comment>
<feature type="transmembrane region" description="Helical" evidence="1">
    <location>
        <begin position="88"/>
        <end position="106"/>
    </location>
</feature>
<keyword evidence="1" id="KW-0812">Transmembrane</keyword>
<protein>
    <submittedName>
        <fullName evidence="2">Uncharacterized protein</fullName>
    </submittedName>
</protein>
<keyword evidence="3" id="KW-1185">Reference proteome</keyword>
<sequence>MTWLDDGCMGEVDVWSWWQGCCLHRCRSFIEEADCMLVAEVEFPAMELLLGGGVAGWWLGQLGLAVWRRRCWLELLKWPEWRARRWRSGAIYIYTHLYYIMQYSYLEFTTNF</sequence>
<name>A0AAP0G676_9ASPA</name>
<dbReference type="AlphaFoldDB" id="A0AAP0G676"/>
<keyword evidence="1" id="KW-1133">Transmembrane helix</keyword>
<gene>
    <name evidence="2" type="ORF">KSP39_PZI010588</name>
</gene>
<organism evidence="2 3">
    <name type="scientific">Platanthera zijinensis</name>
    <dbReference type="NCBI Taxonomy" id="2320716"/>
    <lineage>
        <taxon>Eukaryota</taxon>
        <taxon>Viridiplantae</taxon>
        <taxon>Streptophyta</taxon>
        <taxon>Embryophyta</taxon>
        <taxon>Tracheophyta</taxon>
        <taxon>Spermatophyta</taxon>
        <taxon>Magnoliopsida</taxon>
        <taxon>Liliopsida</taxon>
        <taxon>Asparagales</taxon>
        <taxon>Orchidaceae</taxon>
        <taxon>Orchidoideae</taxon>
        <taxon>Orchideae</taxon>
        <taxon>Orchidinae</taxon>
        <taxon>Platanthera</taxon>
    </lineage>
</organism>
<dbReference type="EMBL" id="JBBWWQ010000008">
    <property type="protein sequence ID" value="KAK8940502.1"/>
    <property type="molecule type" value="Genomic_DNA"/>
</dbReference>
<feature type="transmembrane region" description="Helical" evidence="1">
    <location>
        <begin position="48"/>
        <end position="67"/>
    </location>
</feature>
<evidence type="ECO:0000256" key="1">
    <source>
        <dbReference type="SAM" id="Phobius"/>
    </source>
</evidence>
<evidence type="ECO:0000313" key="2">
    <source>
        <dbReference type="EMBL" id="KAK8940502.1"/>
    </source>
</evidence>
<reference evidence="2 3" key="1">
    <citation type="journal article" date="2022" name="Nat. Plants">
        <title>Genomes of leafy and leafless Platanthera orchids illuminate the evolution of mycoheterotrophy.</title>
        <authorList>
            <person name="Li M.H."/>
            <person name="Liu K.W."/>
            <person name="Li Z."/>
            <person name="Lu H.C."/>
            <person name="Ye Q.L."/>
            <person name="Zhang D."/>
            <person name="Wang J.Y."/>
            <person name="Li Y.F."/>
            <person name="Zhong Z.M."/>
            <person name="Liu X."/>
            <person name="Yu X."/>
            <person name="Liu D.K."/>
            <person name="Tu X.D."/>
            <person name="Liu B."/>
            <person name="Hao Y."/>
            <person name="Liao X.Y."/>
            <person name="Jiang Y.T."/>
            <person name="Sun W.H."/>
            <person name="Chen J."/>
            <person name="Chen Y.Q."/>
            <person name="Ai Y."/>
            <person name="Zhai J.W."/>
            <person name="Wu S.S."/>
            <person name="Zhou Z."/>
            <person name="Hsiao Y.Y."/>
            <person name="Wu W.L."/>
            <person name="Chen Y.Y."/>
            <person name="Lin Y.F."/>
            <person name="Hsu J.L."/>
            <person name="Li C.Y."/>
            <person name="Wang Z.W."/>
            <person name="Zhao X."/>
            <person name="Zhong W.Y."/>
            <person name="Ma X.K."/>
            <person name="Ma L."/>
            <person name="Huang J."/>
            <person name="Chen G.Z."/>
            <person name="Huang M.Z."/>
            <person name="Huang L."/>
            <person name="Peng D.H."/>
            <person name="Luo Y.B."/>
            <person name="Zou S.Q."/>
            <person name="Chen S.P."/>
            <person name="Lan S."/>
            <person name="Tsai W.C."/>
            <person name="Van de Peer Y."/>
            <person name="Liu Z.J."/>
        </authorList>
    </citation>
    <scope>NUCLEOTIDE SEQUENCE [LARGE SCALE GENOMIC DNA]</scope>
    <source>
        <strain evidence="2">Lor287</strain>
    </source>
</reference>